<keyword evidence="3" id="KW-0963">Cytoplasm</keyword>
<dbReference type="InterPro" id="IPR029071">
    <property type="entry name" value="Ubiquitin-like_domsf"/>
</dbReference>
<dbReference type="CDD" id="cd17044">
    <property type="entry name" value="Ubl_TBCE"/>
    <property type="match status" value="1"/>
</dbReference>
<evidence type="ECO:0000256" key="3">
    <source>
        <dbReference type="ARBA" id="ARBA00022490"/>
    </source>
</evidence>
<name>A0A0D2UJW3_CAPO3</name>
<dbReference type="FunCoup" id="A0A0D2UJW3">
    <property type="interactions" value="539"/>
</dbReference>
<dbReference type="InterPro" id="IPR044079">
    <property type="entry name" value="Ubl_TBCE"/>
</dbReference>
<keyword evidence="9" id="KW-1185">Reference proteome</keyword>
<dbReference type="SUPFAM" id="SSF54236">
    <property type="entry name" value="Ubiquitin-like"/>
    <property type="match status" value="1"/>
</dbReference>
<keyword evidence="6" id="KW-0143">Chaperone</keyword>
<dbReference type="PROSITE" id="PS00845">
    <property type="entry name" value="CAP_GLY_1"/>
    <property type="match status" value="1"/>
</dbReference>
<dbReference type="InterPro" id="IPR000938">
    <property type="entry name" value="CAP-Gly_domain"/>
</dbReference>
<dbReference type="SMART" id="SM01052">
    <property type="entry name" value="CAP_GLY"/>
    <property type="match status" value="1"/>
</dbReference>
<dbReference type="SUPFAM" id="SSF74924">
    <property type="entry name" value="Cap-Gly domain"/>
    <property type="match status" value="1"/>
</dbReference>
<evidence type="ECO:0000313" key="9">
    <source>
        <dbReference type="Proteomes" id="UP000008743"/>
    </source>
</evidence>
<dbReference type="Gene3D" id="3.80.10.10">
    <property type="entry name" value="Ribonuclease Inhibitor"/>
    <property type="match status" value="2"/>
</dbReference>
<comment type="subcellular location">
    <subcellularLocation>
        <location evidence="1">Cytoplasm</location>
    </subcellularLocation>
</comment>
<dbReference type="AlphaFoldDB" id="A0A0D2UJW3"/>
<dbReference type="Proteomes" id="UP000008743">
    <property type="component" value="Unassembled WGS sequence"/>
</dbReference>
<sequence>MSELALGRRVFVADQPSSAAAQSSASAPAQAPVPVPSIISSGGVSGALGTVRFVGLVPPSEGEWFGIEWDDPSRGKHDGSHGGHTYFHCRHPMAGSFVRPKRVNFGVPFTSALREKYAVPDASAAVVSDPTGRVVLLKDDKDSLVKVQLVGLDAVEARQRQLHLLPRASLRDCLVNGQPDTDPIDTKSLELDLSRNLLSSWVSAAEVASRLPRLTFLDLSDNLLSWDTLATVKLPLLQSLFLNNSGLAWAHFSSVGVAAPNLLELHARSNHLSSPAVSEVQDLAVAFPHLEHLDLDANEISSWDSIQPVLGHISNLKRLILSRNKLVDISPLQDTSLFPSLSALSLLGCPIDKWSSVNALGSLQKLSELRFSDVPLVKDFSVVDARLILIAKLRGLTFCNGSDITPRERDDAERFYLARFASDWVVAGREPGDARVAFDREHPRFNALIAIHGAPSVPSASATSSALKHTLIELNLTHGSRSQLKKLPRNLSIAKLRMMVAKLFAIPSSSASAIRIASVDPTRHISIPLDDDFRELDFYSLEPGSTLLVTVD</sequence>
<feature type="domain" description="CAP-Gly" evidence="7">
    <location>
        <begin position="55"/>
        <end position="99"/>
    </location>
</feature>
<dbReference type="PANTHER" id="PTHR15454">
    <property type="entry name" value="NISCHARIN RELATED"/>
    <property type="match status" value="1"/>
</dbReference>
<accession>A0A0D2UJW3</accession>
<dbReference type="InterPro" id="IPR032675">
    <property type="entry name" value="LRR_dom_sf"/>
</dbReference>
<dbReference type="InParanoid" id="A0A0D2UJW3"/>
<proteinExistence type="inferred from homology"/>
<dbReference type="PANTHER" id="PTHR15454:SF56">
    <property type="entry name" value="PROTEIN PHOSPHATASE 1 REGULATORY SUBUNIT 7-RELATED"/>
    <property type="match status" value="1"/>
</dbReference>
<dbReference type="eggNOG" id="KOG3207">
    <property type="taxonomic scope" value="Eukaryota"/>
</dbReference>
<dbReference type="InterPro" id="IPR036859">
    <property type="entry name" value="CAP-Gly_dom_sf"/>
</dbReference>
<reference evidence="9" key="1">
    <citation type="submission" date="2011-02" db="EMBL/GenBank/DDBJ databases">
        <title>The Genome Sequence of Capsaspora owczarzaki ATCC 30864.</title>
        <authorList>
            <person name="Russ C."/>
            <person name="Cuomo C."/>
            <person name="Burger G."/>
            <person name="Gray M.W."/>
            <person name="Holland P.W.H."/>
            <person name="King N."/>
            <person name="Lang F.B.F."/>
            <person name="Roger A.J."/>
            <person name="Ruiz-Trillo I."/>
            <person name="Young S.K."/>
            <person name="Zeng Q."/>
            <person name="Gargeya S."/>
            <person name="Alvarado L."/>
            <person name="Berlin A."/>
            <person name="Chapman S.B."/>
            <person name="Chen Z."/>
            <person name="Freedman E."/>
            <person name="Gellesch M."/>
            <person name="Goldberg J."/>
            <person name="Griggs A."/>
            <person name="Gujja S."/>
            <person name="Heilman E."/>
            <person name="Heiman D."/>
            <person name="Howarth C."/>
            <person name="Mehta T."/>
            <person name="Neiman D."/>
            <person name="Pearson M."/>
            <person name="Roberts A."/>
            <person name="Saif S."/>
            <person name="Shea T."/>
            <person name="Shenoy N."/>
            <person name="Sisk P."/>
            <person name="Stolte C."/>
            <person name="Sykes S."/>
            <person name="White J."/>
            <person name="Yandava C."/>
            <person name="Haas B."/>
            <person name="Nusbaum C."/>
            <person name="Birren B."/>
        </authorList>
    </citation>
    <scope>NUCLEOTIDE SEQUENCE</scope>
    <source>
        <strain evidence="9">ATCC 30864</strain>
    </source>
</reference>
<dbReference type="STRING" id="595528.A0A0D2UJW3"/>
<dbReference type="EMBL" id="KE346369">
    <property type="protein sequence ID" value="KJE95391.1"/>
    <property type="molecule type" value="Genomic_DNA"/>
</dbReference>
<dbReference type="InterPro" id="IPR001611">
    <property type="entry name" value="Leu-rich_rpt"/>
</dbReference>
<dbReference type="OrthoDB" id="5273213at2759"/>
<keyword evidence="5" id="KW-0677">Repeat</keyword>
<dbReference type="PhylomeDB" id="A0A0D2UJW3"/>
<evidence type="ECO:0000256" key="1">
    <source>
        <dbReference type="ARBA" id="ARBA00004496"/>
    </source>
</evidence>
<dbReference type="Pfam" id="PF01302">
    <property type="entry name" value="CAP_GLY"/>
    <property type="match status" value="1"/>
</dbReference>
<evidence type="ECO:0000256" key="5">
    <source>
        <dbReference type="ARBA" id="ARBA00022737"/>
    </source>
</evidence>
<dbReference type="Gene3D" id="3.10.20.90">
    <property type="entry name" value="Phosphatidylinositol 3-kinase Catalytic Subunit, Chain A, domain 1"/>
    <property type="match status" value="1"/>
</dbReference>
<protein>
    <recommendedName>
        <fullName evidence="7">CAP-Gly domain-containing protein</fullName>
    </recommendedName>
</protein>
<dbReference type="GO" id="GO:0005737">
    <property type="term" value="C:cytoplasm"/>
    <property type="evidence" value="ECO:0007669"/>
    <property type="project" value="UniProtKB-SubCell"/>
</dbReference>
<dbReference type="Gene3D" id="2.30.30.190">
    <property type="entry name" value="CAP Gly-rich-like domain"/>
    <property type="match status" value="1"/>
</dbReference>
<evidence type="ECO:0000256" key="6">
    <source>
        <dbReference type="ARBA" id="ARBA00023186"/>
    </source>
</evidence>
<evidence type="ECO:0000313" key="8">
    <source>
        <dbReference type="EMBL" id="KJE95391.1"/>
    </source>
</evidence>
<evidence type="ECO:0000256" key="4">
    <source>
        <dbReference type="ARBA" id="ARBA00022614"/>
    </source>
</evidence>
<keyword evidence="4" id="KW-0433">Leucine-rich repeat</keyword>
<comment type="similarity">
    <text evidence="2">Belongs to the TBCE family.</text>
</comment>
<dbReference type="PROSITE" id="PS51450">
    <property type="entry name" value="LRR"/>
    <property type="match status" value="2"/>
</dbReference>
<dbReference type="PROSITE" id="PS50245">
    <property type="entry name" value="CAP_GLY_2"/>
    <property type="match status" value="1"/>
</dbReference>
<evidence type="ECO:0000259" key="7">
    <source>
        <dbReference type="PROSITE" id="PS50245"/>
    </source>
</evidence>
<gene>
    <name evidence="8" type="ORF">CAOG_005845</name>
</gene>
<dbReference type="SUPFAM" id="SSF52058">
    <property type="entry name" value="L domain-like"/>
    <property type="match status" value="1"/>
</dbReference>
<organism evidence="8 9">
    <name type="scientific">Capsaspora owczarzaki (strain ATCC 30864)</name>
    <dbReference type="NCBI Taxonomy" id="595528"/>
    <lineage>
        <taxon>Eukaryota</taxon>
        <taxon>Filasterea</taxon>
        <taxon>Capsaspora</taxon>
    </lineage>
</organism>
<evidence type="ECO:0000256" key="2">
    <source>
        <dbReference type="ARBA" id="ARBA00006286"/>
    </source>
</evidence>